<evidence type="ECO:0000256" key="8">
    <source>
        <dbReference type="ARBA" id="ARBA00038940"/>
    </source>
</evidence>
<dbReference type="PANTHER" id="PTHR46516:SF1">
    <property type="entry name" value="TRNA-SPECIFIC ADENOSINE DEAMINASE 1"/>
    <property type="match status" value="1"/>
</dbReference>
<dbReference type="GO" id="GO:0008033">
    <property type="term" value="P:tRNA processing"/>
    <property type="evidence" value="ECO:0007669"/>
    <property type="project" value="UniProtKB-KW"/>
</dbReference>
<keyword evidence="2" id="KW-0479">Metal-binding</keyword>
<keyword evidence="4" id="KW-0862">Zinc</keyword>
<keyword evidence="1" id="KW-0819">tRNA processing</keyword>
<evidence type="ECO:0000256" key="5">
    <source>
        <dbReference type="ARBA" id="ARBA00037026"/>
    </source>
</evidence>
<evidence type="ECO:0000256" key="9">
    <source>
        <dbReference type="ARBA" id="ARBA00040502"/>
    </source>
</evidence>
<evidence type="ECO:0000256" key="7">
    <source>
        <dbReference type="ARBA" id="ARBA00038326"/>
    </source>
</evidence>
<dbReference type="PANTHER" id="PTHR46516">
    <property type="entry name" value="TRNA-SPECIFIC ADENOSINE DEAMINASE 1"/>
    <property type="match status" value="1"/>
</dbReference>
<dbReference type="EnsemblProtists" id="EOD28771">
    <property type="protein sequence ID" value="EOD28771"/>
    <property type="gene ID" value="EMIHUDRAFT_114062"/>
</dbReference>
<dbReference type="AlphaFoldDB" id="A0A0D3JZ36"/>
<dbReference type="HOGENOM" id="CLU_521226_0_0_1"/>
<reference evidence="14" key="2">
    <citation type="submission" date="2024-10" db="UniProtKB">
        <authorList>
            <consortium name="EnsemblProtists"/>
        </authorList>
    </citation>
    <scope>IDENTIFICATION</scope>
</reference>
<name>A0A0D3JZ36_EMIH1</name>
<dbReference type="GO" id="GO:0003723">
    <property type="term" value="F:RNA binding"/>
    <property type="evidence" value="ECO:0007669"/>
    <property type="project" value="InterPro"/>
</dbReference>
<keyword evidence="15" id="KW-1185">Reference proteome</keyword>
<evidence type="ECO:0000256" key="11">
    <source>
        <dbReference type="ARBA" id="ARBA00047635"/>
    </source>
</evidence>
<keyword evidence="3" id="KW-0378">Hydrolase</keyword>
<evidence type="ECO:0000256" key="4">
    <source>
        <dbReference type="ARBA" id="ARBA00022833"/>
    </source>
</evidence>
<dbReference type="SMART" id="SM00552">
    <property type="entry name" value="ADEAMc"/>
    <property type="match status" value="1"/>
</dbReference>
<proteinExistence type="inferred from homology"/>
<evidence type="ECO:0000313" key="15">
    <source>
        <dbReference type="Proteomes" id="UP000013827"/>
    </source>
</evidence>
<dbReference type="Pfam" id="PF02137">
    <property type="entry name" value="A_deamin"/>
    <property type="match status" value="1"/>
</dbReference>
<dbReference type="PROSITE" id="PS50141">
    <property type="entry name" value="A_DEAMIN_EDITASE"/>
    <property type="match status" value="1"/>
</dbReference>
<comment type="cofactor">
    <cofactor evidence="5">
        <name>1D-myo-inositol hexakisphosphate</name>
        <dbReference type="ChEBI" id="CHEBI:58130"/>
    </cofactor>
</comment>
<evidence type="ECO:0000313" key="14">
    <source>
        <dbReference type="EnsemblProtists" id="EOD28771"/>
    </source>
</evidence>
<protein>
    <recommendedName>
        <fullName evidence="9">tRNA-specific adenosine deaminase 1</fullName>
        <ecNumber evidence="8">3.5.4.34</ecNumber>
    </recommendedName>
    <alternativeName>
        <fullName evidence="10">tRNA-specific adenosine-37 deaminase</fullName>
    </alternativeName>
</protein>
<evidence type="ECO:0000256" key="1">
    <source>
        <dbReference type="ARBA" id="ARBA00022694"/>
    </source>
</evidence>
<accession>A0A0D3JZ36</accession>
<comment type="catalytic activity">
    <reaction evidence="11">
        <text>adenosine(37) in tRNA(Ala) + H2O + H(+) = inosine(37) in tRNA(Ala) + NH4(+)</text>
        <dbReference type="Rhea" id="RHEA:50968"/>
        <dbReference type="Rhea" id="RHEA-COMP:12855"/>
        <dbReference type="Rhea" id="RHEA-COMP:12856"/>
        <dbReference type="ChEBI" id="CHEBI:15377"/>
        <dbReference type="ChEBI" id="CHEBI:15378"/>
        <dbReference type="ChEBI" id="CHEBI:28938"/>
        <dbReference type="ChEBI" id="CHEBI:74411"/>
        <dbReference type="ChEBI" id="CHEBI:82852"/>
        <dbReference type="EC" id="3.5.4.34"/>
    </reaction>
</comment>
<dbReference type="STRING" id="2903.R1F0N9"/>
<dbReference type="GeneID" id="17274316"/>
<evidence type="ECO:0000256" key="3">
    <source>
        <dbReference type="ARBA" id="ARBA00022801"/>
    </source>
</evidence>
<dbReference type="EC" id="3.5.4.34" evidence="8"/>
<sequence length="523" mass="55383">MDDAAVDTDAAAIRLAVLDAYAALPATGKPQAGEWSVLAGIALRSASDALEVVALGTGTKCLTAKAIAAERSGGCLHDGHAEVCARRAFLRYLLAQLRLHAGGDAARSVLEPRPGGGYALKAGYSVHFYSSQPPCGDAAIFGTGSGRGAGTLAASAEQAMARRGHGSGGGDGGGDGGDGGGGGGGGGEGGGEGGGREGGERGSGKRPRLCIRARCVGRFFVTGGPTTTPPTVKWLGRGMPGFMVVQRKPTPKGLELHTLCCAMCGILIWFEVWEGKKAMATKPKCAEQKRKLGADGPWRSVALTLRLLEKCASRGRVVIPSLMNVKTAHKHYPKDLLLNKLGYDKRSKLCPKQTRGESTASTMKPADDYQKSWTVTDAIGRRIKYTLSIATTCVHAMYHKFYSVVDVHNHLRQGLVSMADAWATNNWVHRHFAEGLGFWEVNVYKALLYWHPTYKKVAFALLTLGKAEYGAASSAAGGADPRAAPEMHEMAKFDNYTNEHHQCSWCQKGISAGWYCGACRGTA</sequence>
<evidence type="ECO:0000256" key="6">
    <source>
        <dbReference type="ARBA" id="ARBA00037784"/>
    </source>
</evidence>
<organism evidence="14 15">
    <name type="scientific">Emiliania huxleyi (strain CCMP1516)</name>
    <dbReference type="NCBI Taxonomy" id="280463"/>
    <lineage>
        <taxon>Eukaryota</taxon>
        <taxon>Haptista</taxon>
        <taxon>Haptophyta</taxon>
        <taxon>Prymnesiophyceae</taxon>
        <taxon>Isochrysidales</taxon>
        <taxon>Noelaerhabdaceae</taxon>
        <taxon>Emiliania</taxon>
    </lineage>
</organism>
<dbReference type="GO" id="GO:0043829">
    <property type="term" value="F:tRNA-specific adenosine-37 deaminase activity"/>
    <property type="evidence" value="ECO:0007669"/>
    <property type="project" value="UniProtKB-EC"/>
</dbReference>
<reference evidence="15" key="1">
    <citation type="journal article" date="2013" name="Nature">
        <title>Pan genome of the phytoplankton Emiliania underpins its global distribution.</title>
        <authorList>
            <person name="Read B.A."/>
            <person name="Kegel J."/>
            <person name="Klute M.J."/>
            <person name="Kuo A."/>
            <person name="Lefebvre S.C."/>
            <person name="Maumus F."/>
            <person name="Mayer C."/>
            <person name="Miller J."/>
            <person name="Monier A."/>
            <person name="Salamov A."/>
            <person name="Young J."/>
            <person name="Aguilar M."/>
            <person name="Claverie J.M."/>
            <person name="Frickenhaus S."/>
            <person name="Gonzalez K."/>
            <person name="Herman E.K."/>
            <person name="Lin Y.C."/>
            <person name="Napier J."/>
            <person name="Ogata H."/>
            <person name="Sarno A.F."/>
            <person name="Shmutz J."/>
            <person name="Schroeder D."/>
            <person name="de Vargas C."/>
            <person name="Verret F."/>
            <person name="von Dassow P."/>
            <person name="Valentin K."/>
            <person name="Van de Peer Y."/>
            <person name="Wheeler G."/>
            <person name="Dacks J.B."/>
            <person name="Delwiche C.F."/>
            <person name="Dyhrman S.T."/>
            <person name="Glockner G."/>
            <person name="John U."/>
            <person name="Richards T."/>
            <person name="Worden A.Z."/>
            <person name="Zhang X."/>
            <person name="Grigoriev I.V."/>
            <person name="Allen A.E."/>
            <person name="Bidle K."/>
            <person name="Borodovsky M."/>
            <person name="Bowler C."/>
            <person name="Brownlee C."/>
            <person name="Cock J.M."/>
            <person name="Elias M."/>
            <person name="Gladyshev V.N."/>
            <person name="Groth M."/>
            <person name="Guda C."/>
            <person name="Hadaegh A."/>
            <person name="Iglesias-Rodriguez M.D."/>
            <person name="Jenkins J."/>
            <person name="Jones B.M."/>
            <person name="Lawson T."/>
            <person name="Leese F."/>
            <person name="Lindquist E."/>
            <person name="Lobanov A."/>
            <person name="Lomsadze A."/>
            <person name="Malik S.B."/>
            <person name="Marsh M.E."/>
            <person name="Mackinder L."/>
            <person name="Mock T."/>
            <person name="Mueller-Roeber B."/>
            <person name="Pagarete A."/>
            <person name="Parker M."/>
            <person name="Probert I."/>
            <person name="Quesneville H."/>
            <person name="Raines C."/>
            <person name="Rensing S.A."/>
            <person name="Riano-Pachon D.M."/>
            <person name="Richier S."/>
            <person name="Rokitta S."/>
            <person name="Shiraiwa Y."/>
            <person name="Soanes D.M."/>
            <person name="van der Giezen M."/>
            <person name="Wahlund T.M."/>
            <person name="Williams B."/>
            <person name="Wilson W."/>
            <person name="Wolfe G."/>
            <person name="Wurch L.L."/>
        </authorList>
    </citation>
    <scope>NUCLEOTIDE SEQUENCE</scope>
</reference>
<dbReference type="RefSeq" id="XP_005781200.1">
    <property type="nucleotide sequence ID" value="XM_005781143.1"/>
</dbReference>
<evidence type="ECO:0000256" key="12">
    <source>
        <dbReference type="SAM" id="MobiDB-lite"/>
    </source>
</evidence>
<evidence type="ECO:0000256" key="2">
    <source>
        <dbReference type="ARBA" id="ARBA00022723"/>
    </source>
</evidence>
<evidence type="ECO:0000259" key="13">
    <source>
        <dbReference type="PROSITE" id="PS50141"/>
    </source>
</evidence>
<dbReference type="KEGG" id="ehx:EMIHUDRAFT_114062"/>
<dbReference type="Proteomes" id="UP000013827">
    <property type="component" value="Unassembled WGS sequence"/>
</dbReference>
<dbReference type="eggNOG" id="KOG2777">
    <property type="taxonomic scope" value="Eukaryota"/>
</dbReference>
<feature type="compositionally biased region" description="Basic and acidic residues" evidence="12">
    <location>
        <begin position="194"/>
        <end position="203"/>
    </location>
</feature>
<dbReference type="PaxDb" id="2903-EOD28771"/>
<dbReference type="InterPro" id="IPR002466">
    <property type="entry name" value="A_deamin"/>
</dbReference>
<feature type="compositionally biased region" description="Gly residues" evidence="12">
    <location>
        <begin position="166"/>
        <end position="193"/>
    </location>
</feature>
<comment type="function">
    <text evidence="6">Specifically deaminates adenosine-37 to inosine in tRNA-Ala.</text>
</comment>
<comment type="similarity">
    <text evidence="7">Belongs to the ADAT1 family.</text>
</comment>
<evidence type="ECO:0000256" key="10">
    <source>
        <dbReference type="ARBA" id="ARBA00041760"/>
    </source>
</evidence>
<feature type="domain" description="A to I editase" evidence="13">
    <location>
        <begin position="54"/>
        <end position="141"/>
    </location>
</feature>
<feature type="region of interest" description="Disordered" evidence="12">
    <location>
        <begin position="152"/>
        <end position="205"/>
    </location>
</feature>
<dbReference type="GO" id="GO:0046872">
    <property type="term" value="F:metal ion binding"/>
    <property type="evidence" value="ECO:0007669"/>
    <property type="project" value="UniProtKB-KW"/>
</dbReference>